<keyword evidence="4" id="KW-1185">Reference proteome</keyword>
<evidence type="ECO:0008006" key="5">
    <source>
        <dbReference type="Google" id="ProtNLM"/>
    </source>
</evidence>
<organism evidence="3 4">
    <name type="scientific">Chromobacterium violaceum</name>
    <dbReference type="NCBI Taxonomy" id="536"/>
    <lineage>
        <taxon>Bacteria</taxon>
        <taxon>Pseudomonadati</taxon>
        <taxon>Pseudomonadota</taxon>
        <taxon>Betaproteobacteria</taxon>
        <taxon>Neisseriales</taxon>
        <taxon>Chromobacteriaceae</taxon>
        <taxon>Chromobacterium</taxon>
    </lineage>
</organism>
<sequence length="113" mass="12331">MNDYSAISDSIQQVKAQVIQHSVTVERSRLEGIASGGNKPNNEDMEARVSKLEQDISQVKDKLNTVSTDVAVIKSNYATKADVAEAKNSIIMWVVSAVLLAQVLPMILKKFGL</sequence>
<gene>
    <name evidence="3" type="ORF">CBW21_22100</name>
</gene>
<keyword evidence="2" id="KW-1133">Transmembrane helix</keyword>
<name>A0A202B2N6_CHRVL</name>
<evidence type="ECO:0000313" key="4">
    <source>
        <dbReference type="Proteomes" id="UP000196342"/>
    </source>
</evidence>
<evidence type="ECO:0000256" key="2">
    <source>
        <dbReference type="SAM" id="Phobius"/>
    </source>
</evidence>
<proteinExistence type="predicted"/>
<protein>
    <recommendedName>
        <fullName evidence="5">DUF1640 domain-containing protein</fullName>
    </recommendedName>
</protein>
<dbReference type="AlphaFoldDB" id="A0A202B2N6"/>
<reference evidence="3 4" key="1">
    <citation type="submission" date="2017-05" db="EMBL/GenBank/DDBJ databases">
        <title>Chromobacterium violaceum GHPS1 isolated from Hydrocarbon polluted soil in French Guiana display an awesome secondary metabolite arsenal and a battery of drug and heavy-metal-resistance and detoxification of xenobiotics proteins.</title>
        <authorList>
            <person name="Belbahri L."/>
        </authorList>
    </citation>
    <scope>NUCLEOTIDE SEQUENCE [LARGE SCALE GENOMIC DNA]</scope>
    <source>
        <strain evidence="3 4">GHPS1</strain>
    </source>
</reference>
<accession>A0A202B2N6</accession>
<evidence type="ECO:0000313" key="3">
    <source>
        <dbReference type="EMBL" id="OVE45688.1"/>
    </source>
</evidence>
<evidence type="ECO:0000256" key="1">
    <source>
        <dbReference type="SAM" id="Coils"/>
    </source>
</evidence>
<comment type="caution">
    <text evidence="3">The sequence shown here is derived from an EMBL/GenBank/DDBJ whole genome shotgun (WGS) entry which is preliminary data.</text>
</comment>
<keyword evidence="2" id="KW-0812">Transmembrane</keyword>
<dbReference type="RefSeq" id="WP_087698865.1">
    <property type="nucleotide sequence ID" value="NZ_NHOO01000030.1"/>
</dbReference>
<dbReference type="EMBL" id="NHOO01000030">
    <property type="protein sequence ID" value="OVE45688.1"/>
    <property type="molecule type" value="Genomic_DNA"/>
</dbReference>
<feature type="transmembrane region" description="Helical" evidence="2">
    <location>
        <begin position="90"/>
        <end position="108"/>
    </location>
</feature>
<feature type="coiled-coil region" evidence="1">
    <location>
        <begin position="42"/>
        <end position="69"/>
    </location>
</feature>
<keyword evidence="1" id="KW-0175">Coiled coil</keyword>
<dbReference type="Proteomes" id="UP000196342">
    <property type="component" value="Unassembled WGS sequence"/>
</dbReference>
<keyword evidence="2" id="KW-0472">Membrane</keyword>